<dbReference type="EMBL" id="FOZC01000012">
    <property type="protein sequence ID" value="SFR83614.1"/>
    <property type="molecule type" value="Genomic_DNA"/>
</dbReference>
<dbReference type="PROSITE" id="PS51257">
    <property type="entry name" value="PROKAR_LIPOPROTEIN"/>
    <property type="match status" value="1"/>
</dbReference>
<evidence type="ECO:0000313" key="4">
    <source>
        <dbReference type="Proteomes" id="UP000214760"/>
    </source>
</evidence>
<accession>A0A1I6JXB1</accession>
<evidence type="ECO:0000256" key="2">
    <source>
        <dbReference type="SAM" id="SignalP"/>
    </source>
</evidence>
<dbReference type="NCBIfam" id="NF037995">
    <property type="entry name" value="TRAP_S1"/>
    <property type="match status" value="1"/>
</dbReference>
<dbReference type="Proteomes" id="UP000214760">
    <property type="component" value="Unassembled WGS sequence"/>
</dbReference>
<sequence>MKLRKVTALALTGAMVAGLAACGGGGSAAATTKAAEETKAAAESKAAESKADEKAADADYSKLDKVELIGADSTGKGAAGQIFGELVASKVDKITGGQLTIDYHPNGELGGDADLLRQEQSGDIDIVVCQTAPTVSFIPEMAVFDLPMVFAKYDGDKIDQVLNGQDSKFNEQLSAAYETAGFHKLGILQNATYRLTTSNKEVKTKADFKELKIRTMENANHMAFWTAIGAAPTPLAWAEVYISLQNGTIDAEENAADTCVGANFQEVQKYLACTNHILYANQISINKDKYESLDPAYQAALDQAVSEAIAEMRPQLEKIDKDSKKTLTDGGMTLIEYDNAFYDEILALDGVKDLYKKIDGDVKGLGTTLQESLAK</sequence>
<keyword evidence="1 2" id="KW-0732">Signal</keyword>
<protein>
    <submittedName>
        <fullName evidence="3">Tripartite ATP-independent transporter solute receptor, DctP family</fullName>
    </submittedName>
</protein>
<dbReference type="Pfam" id="PF03480">
    <property type="entry name" value="DctP"/>
    <property type="match status" value="1"/>
</dbReference>
<organism evidence="3 4">
    <name type="scientific">[Clostridium] aminophilum</name>
    <dbReference type="NCBI Taxonomy" id="1526"/>
    <lineage>
        <taxon>Bacteria</taxon>
        <taxon>Bacillati</taxon>
        <taxon>Bacillota</taxon>
        <taxon>Clostridia</taxon>
        <taxon>Lachnospirales</taxon>
        <taxon>Lachnospiraceae</taxon>
    </lineage>
</organism>
<gene>
    <name evidence="3" type="ORF">SAMN02910262_02063</name>
</gene>
<dbReference type="PANTHER" id="PTHR33376">
    <property type="match status" value="1"/>
</dbReference>
<name>A0A1I6JXB1_9FIRM</name>
<evidence type="ECO:0000313" key="3">
    <source>
        <dbReference type="EMBL" id="SFR83614.1"/>
    </source>
</evidence>
<dbReference type="PANTHER" id="PTHR33376:SF4">
    <property type="entry name" value="SIALIC ACID-BINDING PERIPLASMIC PROTEIN SIAP"/>
    <property type="match status" value="1"/>
</dbReference>
<dbReference type="RefSeq" id="WP_031473682.1">
    <property type="nucleotide sequence ID" value="NZ_FOZC01000012.1"/>
</dbReference>
<dbReference type="InterPro" id="IPR018389">
    <property type="entry name" value="DctP_fam"/>
</dbReference>
<dbReference type="Gene3D" id="3.40.190.170">
    <property type="entry name" value="Bacterial extracellular solute-binding protein, family 7"/>
    <property type="match status" value="1"/>
</dbReference>
<proteinExistence type="predicted"/>
<dbReference type="InterPro" id="IPR038404">
    <property type="entry name" value="TRAP_DctP_sf"/>
</dbReference>
<reference evidence="3 4" key="1">
    <citation type="submission" date="2016-10" db="EMBL/GenBank/DDBJ databases">
        <authorList>
            <person name="de Groot N.N."/>
        </authorList>
    </citation>
    <scope>NUCLEOTIDE SEQUENCE [LARGE SCALE GENOMIC DNA]</scope>
    <source>
        <strain evidence="3 4">F</strain>
    </source>
</reference>
<evidence type="ECO:0000256" key="1">
    <source>
        <dbReference type="ARBA" id="ARBA00022729"/>
    </source>
</evidence>
<dbReference type="CDD" id="cd13603">
    <property type="entry name" value="PBP2_TRAP_Siap_TeaA_like"/>
    <property type="match status" value="1"/>
</dbReference>
<keyword evidence="3" id="KW-0675">Receptor</keyword>
<dbReference type="AlphaFoldDB" id="A0A1I6JXB1"/>
<feature type="chain" id="PRO_5039209081" evidence="2">
    <location>
        <begin position="21"/>
        <end position="375"/>
    </location>
</feature>
<feature type="signal peptide" evidence="2">
    <location>
        <begin position="1"/>
        <end position="20"/>
    </location>
</feature>
<dbReference type="GO" id="GO:0055085">
    <property type="term" value="P:transmembrane transport"/>
    <property type="evidence" value="ECO:0007669"/>
    <property type="project" value="InterPro"/>
</dbReference>